<evidence type="ECO:0000313" key="2">
    <source>
        <dbReference type="EMBL" id="EGU79683.1"/>
    </source>
</evidence>
<organism evidence="2">
    <name type="scientific">Fusarium oxysporum (strain Fo5176)</name>
    <name type="common">Fusarium vascular wilt</name>
    <dbReference type="NCBI Taxonomy" id="660025"/>
    <lineage>
        <taxon>Eukaryota</taxon>
        <taxon>Fungi</taxon>
        <taxon>Dikarya</taxon>
        <taxon>Ascomycota</taxon>
        <taxon>Pezizomycotina</taxon>
        <taxon>Sordariomycetes</taxon>
        <taxon>Hypocreomycetidae</taxon>
        <taxon>Hypocreales</taxon>
        <taxon>Nectriaceae</taxon>
        <taxon>Fusarium</taxon>
        <taxon>Fusarium oxysporum species complex</taxon>
    </lineage>
</organism>
<feature type="region of interest" description="Disordered" evidence="1">
    <location>
        <begin position="1"/>
        <end position="21"/>
    </location>
</feature>
<dbReference type="EMBL" id="AFQF01002613">
    <property type="protein sequence ID" value="EGU79683.1"/>
    <property type="molecule type" value="Genomic_DNA"/>
</dbReference>
<comment type="caution">
    <text evidence="2">The sequence shown here is derived from an EMBL/GenBank/DDBJ whole genome shotgun (WGS) entry which is preliminary data.</text>
</comment>
<gene>
    <name evidence="2" type="ORF">FOXB_09796</name>
</gene>
<proteinExistence type="predicted"/>
<evidence type="ECO:0000256" key="1">
    <source>
        <dbReference type="SAM" id="MobiDB-lite"/>
    </source>
</evidence>
<sequence length="134" mass="14957">MVRSVEHHGTDSMAMRKPGGPCKTLPESSIMDDQGQGNACQLYIPRICSPIFLRLECHGDISSVVSFDIARPSLTRVSSNRADPSRPSSLPIQIVDGPHGYPIDIRLFRAQDYKDDINRDHALMYDIILLDTFS</sequence>
<protein>
    <submittedName>
        <fullName evidence="2">Uncharacterized protein</fullName>
    </submittedName>
</protein>
<dbReference type="AlphaFoldDB" id="F9FTR5"/>
<accession>F9FTR5</accession>
<name>F9FTR5_FUSOF</name>
<reference evidence="2" key="1">
    <citation type="journal article" date="2012" name="Mol. Plant Microbe Interact.">
        <title>A highly conserved effector in Fusarium oxysporum is required for full virulence on Arabidopsis.</title>
        <authorList>
            <person name="Thatcher L.F."/>
            <person name="Gardiner D.M."/>
            <person name="Kazan K."/>
            <person name="Manners J."/>
        </authorList>
    </citation>
    <scope>NUCLEOTIDE SEQUENCE [LARGE SCALE GENOMIC DNA]</scope>
    <source>
        <strain evidence="2">Fo5176</strain>
    </source>
</reference>
<feature type="compositionally biased region" description="Basic and acidic residues" evidence="1">
    <location>
        <begin position="1"/>
        <end position="10"/>
    </location>
</feature>
<dbReference type="OrthoDB" id="5011924at2759"/>